<keyword evidence="2" id="KW-0597">Phosphoprotein</keyword>
<organism evidence="5 6">
    <name type="scientific">Candidozyma pseudohaemuli</name>
    <dbReference type="NCBI Taxonomy" id="418784"/>
    <lineage>
        <taxon>Eukaryota</taxon>
        <taxon>Fungi</taxon>
        <taxon>Dikarya</taxon>
        <taxon>Ascomycota</taxon>
        <taxon>Saccharomycotina</taxon>
        <taxon>Pichiomycetes</taxon>
        <taxon>Metschnikowiaceae</taxon>
        <taxon>Candidozyma</taxon>
    </lineage>
</organism>
<comment type="subcellular location">
    <subcellularLocation>
        <location evidence="1">Nucleus</location>
        <location evidence="1">Nucleolus</location>
    </subcellularLocation>
</comment>
<accession>A0A2P7YLT4</accession>
<evidence type="ECO:0008006" key="7">
    <source>
        <dbReference type="Google" id="ProtNLM"/>
    </source>
</evidence>
<dbReference type="STRING" id="418784.A0A2P7YLT4"/>
<feature type="region of interest" description="Disordered" evidence="4">
    <location>
        <begin position="985"/>
        <end position="1120"/>
    </location>
</feature>
<keyword evidence="3" id="KW-0539">Nucleus</keyword>
<feature type="compositionally biased region" description="Acidic residues" evidence="4">
    <location>
        <begin position="542"/>
        <end position="555"/>
    </location>
</feature>
<feature type="compositionally biased region" description="Basic residues" evidence="4">
    <location>
        <begin position="1136"/>
        <end position="1146"/>
    </location>
</feature>
<dbReference type="PANTHER" id="PTHR14150:SF12">
    <property type="entry name" value="U3 SMALL NUCLEOLAR RNA-ASSOCIATED PROTEIN 14 HOMOLOG A"/>
    <property type="match status" value="1"/>
</dbReference>
<evidence type="ECO:0000313" key="6">
    <source>
        <dbReference type="Proteomes" id="UP000241107"/>
    </source>
</evidence>
<dbReference type="PANTHER" id="PTHR14150">
    <property type="entry name" value="U3 SMALL NUCLEOLAR RNA-ASSOCIATED PROTEIN 14"/>
    <property type="match status" value="1"/>
</dbReference>
<name>A0A2P7YLT4_9ASCO</name>
<dbReference type="RefSeq" id="XP_024712796.1">
    <property type="nucleotide sequence ID" value="XM_024859122.1"/>
</dbReference>
<gene>
    <name evidence="5" type="ORF">C7M61_003788</name>
</gene>
<feature type="compositionally biased region" description="Acidic residues" evidence="4">
    <location>
        <begin position="594"/>
        <end position="620"/>
    </location>
</feature>
<evidence type="ECO:0000256" key="2">
    <source>
        <dbReference type="ARBA" id="ARBA00022553"/>
    </source>
</evidence>
<feature type="region of interest" description="Disordered" evidence="4">
    <location>
        <begin position="1210"/>
        <end position="1262"/>
    </location>
</feature>
<feature type="region of interest" description="Disordered" evidence="4">
    <location>
        <begin position="499"/>
        <end position="627"/>
    </location>
</feature>
<evidence type="ECO:0000313" key="5">
    <source>
        <dbReference type="EMBL" id="PSK36923.1"/>
    </source>
</evidence>
<dbReference type="Pfam" id="PF04615">
    <property type="entry name" value="Utp14"/>
    <property type="match status" value="1"/>
</dbReference>
<keyword evidence="6" id="KW-1185">Reference proteome</keyword>
<feature type="compositionally biased region" description="Basic and acidic residues" evidence="4">
    <location>
        <begin position="462"/>
        <end position="472"/>
    </location>
</feature>
<dbReference type="EMBL" id="PYFQ01000010">
    <property type="protein sequence ID" value="PSK36923.1"/>
    <property type="molecule type" value="Genomic_DNA"/>
</dbReference>
<comment type="caution">
    <text evidence="5">The sequence shown here is derived from an EMBL/GenBank/DDBJ whole genome shotgun (WGS) entry which is preliminary data.</text>
</comment>
<reference evidence="5 6" key="1">
    <citation type="submission" date="2018-03" db="EMBL/GenBank/DDBJ databases">
        <title>Candida pseudohaemulonii genome assembly and annotation.</title>
        <authorList>
            <person name="Munoz J.F."/>
            <person name="Gade L.G."/>
            <person name="Chow N.A."/>
            <person name="Litvintseva A.P."/>
            <person name="Loparev V.N."/>
            <person name="Cuomo C.A."/>
        </authorList>
    </citation>
    <scope>NUCLEOTIDE SEQUENCE [LARGE SCALE GENOMIC DNA]</scope>
    <source>
        <strain evidence="5 6">B12108</strain>
    </source>
</reference>
<feature type="compositionally biased region" description="Basic and acidic residues" evidence="4">
    <location>
        <begin position="1245"/>
        <end position="1262"/>
    </location>
</feature>
<feature type="compositionally biased region" description="Basic and acidic residues" evidence="4">
    <location>
        <begin position="1046"/>
        <end position="1074"/>
    </location>
</feature>
<feature type="region of interest" description="Disordered" evidence="4">
    <location>
        <begin position="923"/>
        <end position="958"/>
    </location>
</feature>
<feature type="region of interest" description="Disordered" evidence="4">
    <location>
        <begin position="1134"/>
        <end position="1182"/>
    </location>
</feature>
<feature type="region of interest" description="Disordered" evidence="4">
    <location>
        <begin position="433"/>
        <end position="483"/>
    </location>
</feature>
<dbReference type="Proteomes" id="UP000241107">
    <property type="component" value="Unassembled WGS sequence"/>
</dbReference>
<dbReference type="InterPro" id="IPR006709">
    <property type="entry name" value="SSU_processome_Utp14"/>
</dbReference>
<proteinExistence type="predicted"/>
<dbReference type="GO" id="GO:0032040">
    <property type="term" value="C:small-subunit processome"/>
    <property type="evidence" value="ECO:0007669"/>
    <property type="project" value="InterPro"/>
</dbReference>
<evidence type="ECO:0000256" key="1">
    <source>
        <dbReference type="ARBA" id="ARBA00004604"/>
    </source>
</evidence>
<feature type="compositionally biased region" description="Acidic residues" evidence="4">
    <location>
        <begin position="500"/>
        <end position="522"/>
    </location>
</feature>
<protein>
    <recommendedName>
        <fullName evidence="7">U3 small nucleolar RNA-associated protein 14</fullName>
    </recommendedName>
</protein>
<dbReference type="OrthoDB" id="277439at2759"/>
<dbReference type="GeneID" id="36567176"/>
<feature type="compositionally biased region" description="Basic and acidic residues" evidence="4">
    <location>
        <begin position="1023"/>
        <end position="1039"/>
    </location>
</feature>
<dbReference type="GO" id="GO:0006364">
    <property type="term" value="P:rRNA processing"/>
    <property type="evidence" value="ECO:0007669"/>
    <property type="project" value="InterPro"/>
</dbReference>
<feature type="compositionally biased region" description="Acidic residues" evidence="4">
    <location>
        <begin position="1213"/>
        <end position="1222"/>
    </location>
</feature>
<evidence type="ECO:0000256" key="3">
    <source>
        <dbReference type="ARBA" id="ARBA00023242"/>
    </source>
</evidence>
<evidence type="ECO:0000256" key="4">
    <source>
        <dbReference type="SAM" id="MobiDB-lite"/>
    </source>
</evidence>
<feature type="compositionally biased region" description="Acidic residues" evidence="4">
    <location>
        <begin position="860"/>
        <end position="871"/>
    </location>
</feature>
<feature type="compositionally biased region" description="Basic and acidic residues" evidence="4">
    <location>
        <begin position="872"/>
        <end position="882"/>
    </location>
</feature>
<feature type="compositionally biased region" description="Acidic residues" evidence="4">
    <location>
        <begin position="1090"/>
        <end position="1100"/>
    </location>
</feature>
<feature type="region of interest" description="Disordered" evidence="4">
    <location>
        <begin position="860"/>
        <end position="888"/>
    </location>
</feature>
<feature type="compositionally biased region" description="Basic and acidic residues" evidence="4">
    <location>
        <begin position="567"/>
        <end position="584"/>
    </location>
</feature>
<dbReference type="VEuPathDB" id="FungiDB:C7M61_003788"/>
<sequence>MDPNSGTKAKTQMKLLITPTKVKPATETTKLDNFFVFKSFGNNFYQFREDIQNLSNQKHYSFKSVGYKLSGEYHLVSEIQVQRGTDSKEDKLKLAIENALCRNGVTSFGAGPHPDNKMLVFQLRNTQLTFDWSHYVIPTPTAAGCFFTVGKETELFPGPQFPMSHLLYGVDSEMNMSSLYSINDESSLLVKTHFNPPPFFQQDNHRRIVAPGMEVSDFLALTFQATDMTDYEPFLILEVSVVLQEFVSISSKILNRPVAGSDMTNLDGPYASTCVKYGKNNLRAISFEKNYHYMRTYTSYSVPAGDESFPLTILFKHNEHGRFRQTRNWGLEAIVVPGMKLSEFVSLLFVLPLSYHDMKRVRPTKDIRIQIHRLEITLIQTKVTAGIQTKKETPLFSENELAVLYWSKFNEGVTGSRYARAMRVPPAVIEGEIPSNAEPMAKKRSGKNRSQQKIQDAFQLAERAESRGKNQPDSDLDDDQDLPLKEGVLDARKFLNKEDAESDLDDEELDSDEALGLDDEFDVLNSKFSQTIRDQQKLGYREEEEEEDQGYESLDETQLVTLSEAWDLDHKDRVASKGKPKEVVLDDAMSGSDSSEEESEESGSEESSEEESEEESEDEKDIFGGFSDDEVDLKLTLSTVNSKVKAPTERRYLINETREASDFAMPTGGESLSLADMLSGVGEDADDAYLINKEEEAKPVAVPLPKRLQVRNDRKAAYEITKEEVNKWKDTVRTLQEADHLEFPLAPPATQEEQEEIDPEKAYENMRFIPETEGRSELESKIHGLLEAGALVDESKEATFEQIAVAKLSKEDMFKRTQELRRMRELMFRDEQRAKRIKKIKSKQYRKIKKRERLRDAELVEGSDAELDPEDHDMKRAEERMSQRHKTQSLWAKQMIKLGISKDALSRAELEDMLRSGERLRAKQMGWDKEVSDEDVSDIEKEYENDKDDEAEREGLGKGIMAMDFMKNAEERKRRENKKELEFLRGIDSSTGLEEFEGSTEKNSINKVKNDGRRVYAPQVAQNREEMEKLDEELIHDYRDDEADNLENRLRKGTARERETEDDEPPAKKHKVEEKEESEFEGFDSKSDNDSESSESEAEENPWLVADENDVSAKSKKYSTVTEDLSKLLKAANKIEKHKSKSGKKNGTKEPSTLIDMKQVMDVKKGDAFGSDNESDDDDTDNRMFKQLGLIKEAFAGDDVVSEFQEEKRRLIEEEDDKEEDMTLPGWGSWGGSDQPQKPKKKYVRKVDGVARKDTRQDKGKDNVIINERLNKHNLKYQSANVPHPYETREQYERALRMPIGEEWASRATFQKSTLPRVIVKQGTVVDPLKAPFK</sequence>